<keyword evidence="4" id="KW-1185">Reference proteome</keyword>
<protein>
    <recommendedName>
        <fullName evidence="2">DUF7582 domain-containing protein</fullName>
    </recommendedName>
</protein>
<reference evidence="3 4" key="1">
    <citation type="submission" date="2017-06" db="EMBL/GenBank/DDBJ databases">
        <title>Ant-infecting Ophiocordyceps genomes reveal a high diversity of potential behavioral manipulation genes and a possible major role for enterotoxins.</title>
        <authorList>
            <person name="De Bekker C."/>
            <person name="Evans H.C."/>
            <person name="Brachmann A."/>
            <person name="Hughes D.P."/>
        </authorList>
    </citation>
    <scope>NUCLEOTIDE SEQUENCE [LARGE SCALE GENOMIC DNA]</scope>
    <source>
        <strain evidence="3 4">Map64</strain>
    </source>
</reference>
<dbReference type="Pfam" id="PF24483">
    <property type="entry name" value="DUF7582"/>
    <property type="match status" value="1"/>
</dbReference>
<dbReference type="STRING" id="1399860.A0A2C5XUX5"/>
<dbReference type="AlphaFoldDB" id="A0A2C5XUX5"/>
<evidence type="ECO:0000259" key="2">
    <source>
        <dbReference type="Pfam" id="PF24483"/>
    </source>
</evidence>
<feature type="compositionally biased region" description="Polar residues" evidence="1">
    <location>
        <begin position="69"/>
        <end position="78"/>
    </location>
</feature>
<comment type="caution">
    <text evidence="3">The sequence shown here is derived from an EMBL/GenBank/DDBJ whole genome shotgun (WGS) entry which is preliminary data.</text>
</comment>
<sequence length="455" mass="49482">MPLKDKTISSPLEAGPSILDTHHVPPRTLAALDYVARRLARRGLHLSLVLVRSHHQLPAHGSPGVMGQPQLQRSTSVSMPGPRLAALKQLVRTGSLRSFRDKTPSPWPVAASHHDAAAPSWPSSPSSPPPLTPSTGSSDTEASGDVFGIRLLHGPELGSRRRRILASVLAKAQEKFGSAESPWLAPAVSPTTCGLSNHLFHSSVAQHEVLFKADGLTLLSLDRLYGLKAALANYSRTHCPLRLEDAVDELRRFVLCAGGSNCNNIKVSRAYLVRSYDWLSVSNAAVADLDRVYRRAYGGPRQLGAISGMPQDDEAAANLPTLLQEPIVVTPVQGQPDELPDAWELRPDMIGIALTTQNPCKLPPSRHAPPLRLETASRPRDHDWDHDWDHEPEAKAALKTAYNASYSMARTRGPEVSAPRGYSRAGPDVAHSEWAFLMAASAPKHNKPIVTTRRY</sequence>
<gene>
    <name evidence="3" type="ORF">CDD81_3569</name>
</gene>
<evidence type="ECO:0000256" key="1">
    <source>
        <dbReference type="SAM" id="MobiDB-lite"/>
    </source>
</evidence>
<evidence type="ECO:0000313" key="3">
    <source>
        <dbReference type="EMBL" id="PHH59193.1"/>
    </source>
</evidence>
<feature type="domain" description="DUF7582" evidence="2">
    <location>
        <begin position="155"/>
        <end position="298"/>
    </location>
</feature>
<accession>A0A2C5XUX5</accession>
<feature type="region of interest" description="Disordered" evidence="1">
    <location>
        <begin position="58"/>
        <end position="78"/>
    </location>
</feature>
<dbReference type="OrthoDB" id="5350192at2759"/>
<organism evidence="3 4">
    <name type="scientific">Ophiocordyceps australis</name>
    <dbReference type="NCBI Taxonomy" id="1399860"/>
    <lineage>
        <taxon>Eukaryota</taxon>
        <taxon>Fungi</taxon>
        <taxon>Dikarya</taxon>
        <taxon>Ascomycota</taxon>
        <taxon>Pezizomycotina</taxon>
        <taxon>Sordariomycetes</taxon>
        <taxon>Hypocreomycetidae</taxon>
        <taxon>Hypocreales</taxon>
        <taxon>Ophiocordycipitaceae</taxon>
        <taxon>Ophiocordyceps</taxon>
    </lineage>
</organism>
<proteinExistence type="predicted"/>
<dbReference type="Proteomes" id="UP000226192">
    <property type="component" value="Unassembled WGS sequence"/>
</dbReference>
<dbReference type="EMBL" id="NJET01000229">
    <property type="protein sequence ID" value="PHH59193.1"/>
    <property type="molecule type" value="Genomic_DNA"/>
</dbReference>
<evidence type="ECO:0000313" key="4">
    <source>
        <dbReference type="Proteomes" id="UP000226192"/>
    </source>
</evidence>
<feature type="region of interest" description="Disordered" evidence="1">
    <location>
        <begin position="98"/>
        <end position="143"/>
    </location>
</feature>
<name>A0A2C5XUX5_9HYPO</name>
<dbReference type="InterPro" id="IPR056004">
    <property type="entry name" value="DUF7582"/>
</dbReference>